<evidence type="ECO:0000256" key="6">
    <source>
        <dbReference type="ARBA" id="ARBA00022617"/>
    </source>
</evidence>
<evidence type="ECO:0000313" key="15">
    <source>
        <dbReference type="EMBL" id="SVA10957.1"/>
    </source>
</evidence>
<evidence type="ECO:0000256" key="13">
    <source>
        <dbReference type="SAM" id="Phobius"/>
    </source>
</evidence>
<feature type="domain" description="Cytochrome b561 bacterial/Ni-hydrogenase" evidence="14">
    <location>
        <begin position="1"/>
        <end position="174"/>
    </location>
</feature>
<dbReference type="GO" id="GO:0009326">
    <property type="term" value="C:formate dehydrogenase complex"/>
    <property type="evidence" value="ECO:0007669"/>
    <property type="project" value="InterPro"/>
</dbReference>
<keyword evidence="11" id="KW-0408">Iron</keyword>
<dbReference type="GO" id="GO:0009055">
    <property type="term" value="F:electron transfer activity"/>
    <property type="evidence" value="ECO:0007669"/>
    <property type="project" value="InterPro"/>
</dbReference>
<dbReference type="GO" id="GO:0009061">
    <property type="term" value="P:anaerobic respiration"/>
    <property type="evidence" value="ECO:0007669"/>
    <property type="project" value="TreeGrafter"/>
</dbReference>
<keyword evidence="5" id="KW-1003">Cell membrane</keyword>
<name>A0A381T8D5_9ZZZZ</name>
<evidence type="ECO:0000256" key="12">
    <source>
        <dbReference type="ARBA" id="ARBA00023136"/>
    </source>
</evidence>
<keyword evidence="7 13" id="KW-0812">Transmembrane</keyword>
<evidence type="ECO:0000256" key="11">
    <source>
        <dbReference type="ARBA" id="ARBA00023004"/>
    </source>
</evidence>
<comment type="subcellular location">
    <subcellularLocation>
        <location evidence="2">Cell membrane</location>
        <topology evidence="2">Multi-pass membrane protein</topology>
    </subcellularLocation>
</comment>
<accession>A0A381T8D5</accession>
<evidence type="ECO:0000256" key="2">
    <source>
        <dbReference type="ARBA" id="ARBA00004651"/>
    </source>
</evidence>
<dbReference type="InterPro" id="IPR051817">
    <property type="entry name" value="FDH_cytochrome_b556_subunit"/>
</dbReference>
<evidence type="ECO:0000256" key="9">
    <source>
        <dbReference type="ARBA" id="ARBA00022982"/>
    </source>
</evidence>
<evidence type="ECO:0000256" key="10">
    <source>
        <dbReference type="ARBA" id="ARBA00022989"/>
    </source>
</evidence>
<organism evidence="15">
    <name type="scientific">marine metagenome</name>
    <dbReference type="NCBI Taxonomy" id="408172"/>
    <lineage>
        <taxon>unclassified sequences</taxon>
        <taxon>metagenomes</taxon>
        <taxon>ecological metagenomes</taxon>
    </lineage>
</organism>
<comment type="similarity">
    <text evidence="3">Belongs to the formate dehydrogenase gamma subunit family.</text>
</comment>
<evidence type="ECO:0000256" key="1">
    <source>
        <dbReference type="ARBA" id="ARBA00001971"/>
    </source>
</evidence>
<feature type="transmembrane region" description="Helical" evidence="13">
    <location>
        <begin position="140"/>
        <end position="161"/>
    </location>
</feature>
<dbReference type="PANTHER" id="PTHR30074">
    <property type="entry name" value="FORMATE DEHYDROGENASE, NITRATE-INDUCIBLE, CYTOCHROME B556 FDN SUBUNIT"/>
    <property type="match status" value="1"/>
</dbReference>
<dbReference type="GO" id="GO:0005886">
    <property type="term" value="C:plasma membrane"/>
    <property type="evidence" value="ECO:0007669"/>
    <property type="project" value="UniProtKB-SubCell"/>
</dbReference>
<evidence type="ECO:0000259" key="14">
    <source>
        <dbReference type="Pfam" id="PF01292"/>
    </source>
</evidence>
<keyword evidence="9" id="KW-0249">Electron transport</keyword>
<dbReference type="Pfam" id="PF01292">
    <property type="entry name" value="Ni_hydr_CYTB"/>
    <property type="match status" value="1"/>
</dbReference>
<reference evidence="15" key="1">
    <citation type="submission" date="2018-05" db="EMBL/GenBank/DDBJ databases">
        <authorList>
            <person name="Lanie J.A."/>
            <person name="Ng W.-L."/>
            <person name="Kazmierczak K.M."/>
            <person name="Andrzejewski T.M."/>
            <person name="Davidsen T.M."/>
            <person name="Wayne K.J."/>
            <person name="Tettelin H."/>
            <person name="Glass J.I."/>
            <person name="Rusch D."/>
            <person name="Podicherti R."/>
            <person name="Tsui H.-C.T."/>
            <person name="Winkler M.E."/>
        </authorList>
    </citation>
    <scope>NUCLEOTIDE SEQUENCE</scope>
</reference>
<keyword evidence="4" id="KW-0813">Transport</keyword>
<sequence>VHWTVGLSFTLLLLTGFAFSYPSLFWLTVLVGGGPSARVLHPWIGFVFTASLGWMFALWVKDMFVTGADKHWLRSIQHYALHTRDKIPPAGKYNGGQKIFFWVQSVLGVVLVITGLPLWVPDGILGFGPPSSLLLTTMRAAHYLCALGGGLLLIVHVYLGLMAFPGTARGMIDGKVSQQWAELHHPLWKRK</sequence>
<dbReference type="NCBIfam" id="TIGR01583">
    <property type="entry name" value="formate-DH-gamm"/>
    <property type="match status" value="1"/>
</dbReference>
<evidence type="ECO:0000256" key="7">
    <source>
        <dbReference type="ARBA" id="ARBA00022692"/>
    </source>
</evidence>
<protein>
    <recommendedName>
        <fullName evidence="14">Cytochrome b561 bacterial/Ni-hydrogenase domain-containing protein</fullName>
    </recommendedName>
</protein>
<dbReference type="GO" id="GO:0015944">
    <property type="term" value="P:formate oxidation"/>
    <property type="evidence" value="ECO:0007669"/>
    <property type="project" value="TreeGrafter"/>
</dbReference>
<feature type="non-terminal residue" evidence="15">
    <location>
        <position position="1"/>
    </location>
</feature>
<dbReference type="EMBL" id="UINC01003996">
    <property type="protein sequence ID" value="SVA10957.1"/>
    <property type="molecule type" value="Genomic_DNA"/>
</dbReference>
<proteinExistence type="inferred from homology"/>
<gene>
    <name evidence="15" type="ORF">METZ01_LOCUS63811</name>
</gene>
<dbReference type="Gene3D" id="1.20.950.20">
    <property type="entry name" value="Transmembrane di-heme cytochromes, Chain C"/>
    <property type="match status" value="1"/>
</dbReference>
<keyword evidence="10 13" id="KW-1133">Transmembrane helix</keyword>
<dbReference type="GO" id="GO:0036397">
    <property type="term" value="F:formate dehydrogenase (quinone) activity"/>
    <property type="evidence" value="ECO:0007669"/>
    <property type="project" value="TreeGrafter"/>
</dbReference>
<dbReference type="InterPro" id="IPR016174">
    <property type="entry name" value="Di-haem_cyt_TM"/>
</dbReference>
<dbReference type="GO" id="GO:0022904">
    <property type="term" value="P:respiratory electron transport chain"/>
    <property type="evidence" value="ECO:0007669"/>
    <property type="project" value="InterPro"/>
</dbReference>
<dbReference type="AlphaFoldDB" id="A0A381T8D5"/>
<dbReference type="GO" id="GO:0008863">
    <property type="term" value="F:formate dehydrogenase (NAD+) activity"/>
    <property type="evidence" value="ECO:0007669"/>
    <property type="project" value="InterPro"/>
</dbReference>
<dbReference type="SUPFAM" id="SSF81342">
    <property type="entry name" value="Transmembrane di-heme cytochromes"/>
    <property type="match status" value="1"/>
</dbReference>
<dbReference type="GO" id="GO:0046872">
    <property type="term" value="F:metal ion binding"/>
    <property type="evidence" value="ECO:0007669"/>
    <property type="project" value="UniProtKB-KW"/>
</dbReference>
<evidence type="ECO:0000256" key="8">
    <source>
        <dbReference type="ARBA" id="ARBA00022723"/>
    </source>
</evidence>
<keyword evidence="8" id="KW-0479">Metal-binding</keyword>
<comment type="cofactor">
    <cofactor evidence="1">
        <name>heme</name>
        <dbReference type="ChEBI" id="CHEBI:30413"/>
    </cofactor>
</comment>
<dbReference type="InterPro" id="IPR006471">
    <property type="entry name" value="Formate_DH_gsu"/>
</dbReference>
<feature type="transmembrane region" description="Helical" evidence="13">
    <location>
        <begin position="42"/>
        <end position="60"/>
    </location>
</feature>
<evidence type="ECO:0000256" key="4">
    <source>
        <dbReference type="ARBA" id="ARBA00022448"/>
    </source>
</evidence>
<evidence type="ECO:0000256" key="3">
    <source>
        <dbReference type="ARBA" id="ARBA00010747"/>
    </source>
</evidence>
<dbReference type="InterPro" id="IPR011577">
    <property type="entry name" value="Cyt_b561_bac/Ni-Hgenase"/>
</dbReference>
<keyword evidence="12 13" id="KW-0472">Membrane</keyword>
<keyword evidence="6" id="KW-0349">Heme</keyword>
<dbReference type="PANTHER" id="PTHR30074:SF6">
    <property type="entry name" value="FORMATE DEHYDROGENASE GAMMA SUBUNIT"/>
    <property type="match status" value="1"/>
</dbReference>
<feature type="transmembrane region" description="Helical" evidence="13">
    <location>
        <begin position="99"/>
        <end position="120"/>
    </location>
</feature>
<evidence type="ECO:0000256" key="5">
    <source>
        <dbReference type="ARBA" id="ARBA00022475"/>
    </source>
</evidence>